<dbReference type="Gene3D" id="3.30.50.10">
    <property type="entry name" value="Erythroid Transcription Factor GATA-1, subunit A"/>
    <property type="match status" value="1"/>
</dbReference>
<keyword evidence="5" id="KW-0238">DNA-binding</keyword>
<feature type="region of interest" description="Disordered" evidence="9">
    <location>
        <begin position="212"/>
        <end position="284"/>
    </location>
</feature>
<organism evidence="11">
    <name type="scientific">Mesocestoides corti</name>
    <name type="common">Flatworm</name>
    <dbReference type="NCBI Taxonomy" id="53468"/>
    <lineage>
        <taxon>Eukaryota</taxon>
        <taxon>Metazoa</taxon>
        <taxon>Spiralia</taxon>
        <taxon>Lophotrochozoa</taxon>
        <taxon>Platyhelminthes</taxon>
        <taxon>Cestoda</taxon>
        <taxon>Eucestoda</taxon>
        <taxon>Cyclophyllidea</taxon>
        <taxon>Mesocestoididae</taxon>
        <taxon>Mesocestoides</taxon>
    </lineage>
</organism>
<dbReference type="GO" id="GO:0008270">
    <property type="term" value="F:zinc ion binding"/>
    <property type="evidence" value="ECO:0007669"/>
    <property type="project" value="UniProtKB-KW"/>
</dbReference>
<feature type="compositionally biased region" description="Low complexity" evidence="9">
    <location>
        <begin position="250"/>
        <end position="268"/>
    </location>
</feature>
<dbReference type="SMART" id="SM00399">
    <property type="entry name" value="ZnF_C4"/>
    <property type="match status" value="1"/>
</dbReference>
<evidence type="ECO:0000256" key="9">
    <source>
        <dbReference type="SAM" id="MobiDB-lite"/>
    </source>
</evidence>
<keyword evidence="6" id="KW-0804">Transcription</keyword>
<dbReference type="InterPro" id="IPR035500">
    <property type="entry name" value="NHR-like_dom_sf"/>
</dbReference>
<sequence length="756" mass="83802">MALHGNDPSQFTRADGCTPDNPMLKDTNSLFHNVDLSSHMPTYPVNSYSHNAQLLLKNLSHCAGRPDFCLPSSYHVLGHDNHSEDIQLGAIEQSLDFGHRSDVSTQDLYSERSQSSTGHVVRTRRRKAGGMEEARVCVVCGEPASGYNFDRLTCESCKAFFRRNALKPKEKIKACGRNGDCNIEGSQRKHCPSCRLEKCLAVGMKKELILPPEKLEQRAKPKRRKQHLASDDGDVKVGVGGGSSGGGLVPFSHSSSANPFSSSASSSSTLHHQSPRMPAPQFGGDAHELMATRTLNSLFTDMAGSRSVQSQFMSLSGFSDPQAAAAAAAVKFHLAMTSSTAANSNRLEANNANEAFDPTLHHRLPPPPTQFPSEGAFVPEASSAGPFLDGRLPRPNWQQPIPPTTTLSEVAKPLDVGLLSSRNSAIESGLPRPRQCRYQDFQTLCYHSTCRRAMLKQQRRLLQSEYLPPSLELDRPDEHLFACLTECVQRIREPFAPEEPLDTRAAETLEQEYNRMDVCIRRIIRVVKMLPYFNEIGKPAQLGLLRANVYGMIVLYSSFFFERDIRKLRYPIKRQDGTLSTVTVSMLDDLTPSMGGCIGDKALATSAFLLCKNRQAVATGLREDFELYKANTLAAFNHLDELAGEDDLLRMVLLAVKLFTDDSLSEDLRSAVELSKRAYLVFLWTYLRWRAGPKHLRQATELFARLHLAFIDLRSLEIRMTEFAKLVSLDGLSPLMREICSLRSNSSGRGLVGGAL</sequence>
<dbReference type="WBParaSite" id="MCU_001938-RC">
    <property type="protein sequence ID" value="MCU_001938-RC"/>
    <property type="gene ID" value="MCU_001938"/>
</dbReference>
<dbReference type="GO" id="GO:0045944">
    <property type="term" value="P:positive regulation of transcription by RNA polymerase II"/>
    <property type="evidence" value="ECO:0007669"/>
    <property type="project" value="TreeGrafter"/>
</dbReference>
<name>A0A5K3ENK0_MESCO</name>
<evidence type="ECO:0000256" key="4">
    <source>
        <dbReference type="ARBA" id="ARBA00023015"/>
    </source>
</evidence>
<evidence type="ECO:0000259" key="10">
    <source>
        <dbReference type="PROSITE" id="PS51030"/>
    </source>
</evidence>
<proteinExistence type="predicted"/>
<dbReference type="PANTHER" id="PTHR24082">
    <property type="entry name" value="NUCLEAR HORMONE RECEPTOR"/>
    <property type="match status" value="1"/>
</dbReference>
<dbReference type="GO" id="GO:0030154">
    <property type="term" value="P:cell differentiation"/>
    <property type="evidence" value="ECO:0007669"/>
    <property type="project" value="TreeGrafter"/>
</dbReference>
<evidence type="ECO:0000256" key="5">
    <source>
        <dbReference type="ARBA" id="ARBA00023125"/>
    </source>
</evidence>
<dbReference type="GO" id="GO:0000978">
    <property type="term" value="F:RNA polymerase II cis-regulatory region sequence-specific DNA binding"/>
    <property type="evidence" value="ECO:0007669"/>
    <property type="project" value="TreeGrafter"/>
</dbReference>
<keyword evidence="2" id="KW-0863">Zinc-finger</keyword>
<dbReference type="Pfam" id="PF00105">
    <property type="entry name" value="zf-C4"/>
    <property type="match status" value="1"/>
</dbReference>
<keyword evidence="4" id="KW-0805">Transcription regulation</keyword>
<dbReference type="PROSITE" id="PS51030">
    <property type="entry name" value="NUCLEAR_REC_DBD_2"/>
    <property type="match status" value="1"/>
</dbReference>
<dbReference type="InterPro" id="IPR013088">
    <property type="entry name" value="Znf_NHR/GATA"/>
</dbReference>
<evidence type="ECO:0000256" key="3">
    <source>
        <dbReference type="ARBA" id="ARBA00022833"/>
    </source>
</evidence>
<dbReference type="SUPFAM" id="SSF48508">
    <property type="entry name" value="Nuclear receptor ligand-binding domain"/>
    <property type="match status" value="1"/>
</dbReference>
<evidence type="ECO:0000256" key="6">
    <source>
        <dbReference type="ARBA" id="ARBA00023163"/>
    </source>
</evidence>
<evidence type="ECO:0000256" key="2">
    <source>
        <dbReference type="ARBA" id="ARBA00022771"/>
    </source>
</evidence>
<keyword evidence="3" id="KW-0862">Zinc</keyword>
<dbReference type="GO" id="GO:0000122">
    <property type="term" value="P:negative regulation of transcription by RNA polymerase II"/>
    <property type="evidence" value="ECO:0007669"/>
    <property type="project" value="TreeGrafter"/>
</dbReference>
<evidence type="ECO:0000313" key="11">
    <source>
        <dbReference type="WBParaSite" id="MCU_001938-RC"/>
    </source>
</evidence>
<dbReference type="GO" id="GO:0004879">
    <property type="term" value="F:nuclear receptor activity"/>
    <property type="evidence" value="ECO:0007669"/>
    <property type="project" value="TreeGrafter"/>
</dbReference>
<protein>
    <submittedName>
        <fullName evidence="11">Nuclear receptor domain-containing protein</fullName>
    </submittedName>
</protein>
<feature type="domain" description="Nuclear receptor" evidence="10">
    <location>
        <begin position="134"/>
        <end position="211"/>
    </location>
</feature>
<dbReference type="SUPFAM" id="SSF57716">
    <property type="entry name" value="Glucocorticoid receptor-like (DNA-binding domain)"/>
    <property type="match status" value="1"/>
</dbReference>
<evidence type="ECO:0000256" key="1">
    <source>
        <dbReference type="ARBA" id="ARBA00022723"/>
    </source>
</evidence>
<keyword evidence="8" id="KW-0539">Nucleus</keyword>
<dbReference type="PANTHER" id="PTHR24082:SF283">
    <property type="entry name" value="NUCLEAR HORMONE RECEPTOR HR96"/>
    <property type="match status" value="1"/>
</dbReference>
<dbReference type="InterPro" id="IPR001628">
    <property type="entry name" value="Znf_hrmn_rcpt"/>
</dbReference>
<evidence type="ECO:0000256" key="7">
    <source>
        <dbReference type="ARBA" id="ARBA00023170"/>
    </source>
</evidence>
<dbReference type="Gene3D" id="1.10.565.10">
    <property type="entry name" value="Retinoid X Receptor"/>
    <property type="match status" value="1"/>
</dbReference>
<dbReference type="PROSITE" id="PS00031">
    <property type="entry name" value="NUCLEAR_REC_DBD_1"/>
    <property type="match status" value="1"/>
</dbReference>
<dbReference type="PRINTS" id="PR00047">
    <property type="entry name" value="STROIDFINGER"/>
</dbReference>
<dbReference type="CDD" id="cd07156">
    <property type="entry name" value="NR_DBD_VDR_like"/>
    <property type="match status" value="1"/>
</dbReference>
<keyword evidence="1" id="KW-0479">Metal-binding</keyword>
<dbReference type="InterPro" id="IPR050234">
    <property type="entry name" value="Nuclear_hormone_rcpt_NR1"/>
</dbReference>
<dbReference type="AlphaFoldDB" id="A0A5K3ENK0"/>
<reference evidence="11" key="1">
    <citation type="submission" date="2019-11" db="UniProtKB">
        <authorList>
            <consortium name="WormBaseParasite"/>
        </authorList>
    </citation>
    <scope>IDENTIFICATION</scope>
</reference>
<keyword evidence="7" id="KW-0675">Receptor</keyword>
<evidence type="ECO:0000256" key="8">
    <source>
        <dbReference type="ARBA" id="ARBA00023242"/>
    </source>
</evidence>
<accession>A0A5K3ENK0</accession>
<feature type="compositionally biased region" description="Gly residues" evidence="9">
    <location>
        <begin position="238"/>
        <end position="248"/>
    </location>
</feature>